<name>G0A8S1_COLFT</name>
<dbReference type="Proteomes" id="UP000008392">
    <property type="component" value="Chromosome"/>
</dbReference>
<reference evidence="5 6" key="3">
    <citation type="journal article" date="2008" name="FEMS Microbiol. Ecol.">
        <title>Identification and characterization of genes underlying chitinolysis in Collimonas fungivorans Ter331.</title>
        <authorList>
            <person name="Fritsche K."/>
            <person name="de Boer W."/>
            <person name="Gerards S."/>
            <person name="van den Berg M."/>
            <person name="van Veen J.A."/>
            <person name="Leveau J.H."/>
        </authorList>
    </citation>
    <scope>NUCLEOTIDE SEQUENCE [LARGE SCALE GENOMIC DNA]</scope>
    <source>
        <strain evidence="5 6">Ter331</strain>
    </source>
</reference>
<gene>
    <name evidence="5" type="ordered locus">CFU_1953</name>
</gene>
<dbReference type="PRINTS" id="PR00080">
    <property type="entry name" value="SDRFAMILY"/>
</dbReference>
<dbReference type="GO" id="GO:0004316">
    <property type="term" value="F:3-oxoacyl-[acyl-carrier-protein] reductase (NADPH) activity"/>
    <property type="evidence" value="ECO:0007669"/>
    <property type="project" value="UniProtKB-EC"/>
</dbReference>
<dbReference type="FunFam" id="3.40.50.720:FF:000047">
    <property type="entry name" value="NADP-dependent L-serine/L-allo-threonine dehydrogenase"/>
    <property type="match status" value="1"/>
</dbReference>
<proteinExistence type="inferred from homology"/>
<feature type="region of interest" description="Disordered" evidence="4">
    <location>
        <begin position="22"/>
        <end position="47"/>
    </location>
</feature>
<dbReference type="STRING" id="1005048.CFU_1953"/>
<reference evidence="5 6" key="1">
    <citation type="journal article" date="2004" name="Environ. Microbiol.">
        <title>Phylogeny-function analysis of (meta)genomic libraries: screening for expression of ribosomal RNA genes by large-insert library fluorescent in situ hybridization (LIL-FISH).</title>
        <authorList>
            <person name="Leveau J.H."/>
            <person name="Gerards S."/>
            <person name="de Boer W."/>
            <person name="van Veen J.A."/>
        </authorList>
    </citation>
    <scope>NUCLEOTIDE SEQUENCE [LARGE SCALE GENOMIC DNA]</scope>
    <source>
        <strain evidence="5 6">Ter331</strain>
    </source>
</reference>
<evidence type="ECO:0000313" key="5">
    <source>
        <dbReference type="EMBL" id="AEK61784.1"/>
    </source>
</evidence>
<dbReference type="eggNOG" id="COG4221">
    <property type="taxonomic scope" value="Bacteria"/>
</dbReference>
<dbReference type="EC" id="1.1.1.100" evidence="5"/>
<accession>G0A8S1</accession>
<keyword evidence="2 5" id="KW-0560">Oxidoreductase</keyword>
<dbReference type="PANTHER" id="PTHR43115:SF4">
    <property type="entry name" value="DEHYDROGENASE_REDUCTASE SDR FAMILY MEMBER 11"/>
    <property type="match status" value="1"/>
</dbReference>
<evidence type="ECO:0000313" key="6">
    <source>
        <dbReference type="Proteomes" id="UP000008392"/>
    </source>
</evidence>
<dbReference type="SUPFAM" id="SSF51735">
    <property type="entry name" value="NAD(P)-binding Rossmann-fold domains"/>
    <property type="match status" value="1"/>
</dbReference>
<dbReference type="InterPro" id="IPR036291">
    <property type="entry name" value="NAD(P)-bd_dom_sf"/>
</dbReference>
<protein>
    <submittedName>
        <fullName evidence="5">Putative short-chain dehydrogenase/oxidoreductase</fullName>
        <ecNumber evidence="5">1.1.1.100</ecNumber>
    </submittedName>
</protein>
<organism evidence="5 6">
    <name type="scientific">Collimonas fungivorans (strain Ter331)</name>
    <dbReference type="NCBI Taxonomy" id="1005048"/>
    <lineage>
        <taxon>Bacteria</taxon>
        <taxon>Pseudomonadati</taxon>
        <taxon>Pseudomonadota</taxon>
        <taxon>Betaproteobacteria</taxon>
        <taxon>Burkholderiales</taxon>
        <taxon>Oxalobacteraceae</taxon>
        <taxon>Collimonas</taxon>
    </lineage>
</organism>
<evidence type="ECO:0000256" key="3">
    <source>
        <dbReference type="RuleBase" id="RU000363"/>
    </source>
</evidence>
<dbReference type="Gene3D" id="3.40.50.720">
    <property type="entry name" value="NAD(P)-binding Rossmann-like Domain"/>
    <property type="match status" value="1"/>
</dbReference>
<dbReference type="AlphaFoldDB" id="G0A8S1"/>
<dbReference type="KEGG" id="cfu:CFU_1953"/>
<reference evidence="5 6" key="4">
    <citation type="journal article" date="2010" name="Environ. Microbiol.">
        <title>The bacterial genus Collimonas: mycophagy, weathering and other adaptive solutions to life in oligotrophic soil environments.</title>
        <authorList>
            <person name="Leveau J.H."/>
            <person name="Uroz S."/>
            <person name="de Boer W."/>
        </authorList>
    </citation>
    <scope>NUCLEOTIDE SEQUENCE [LARGE SCALE GENOMIC DNA]</scope>
    <source>
        <strain evidence="5 6">Ter331</strain>
    </source>
</reference>
<evidence type="ECO:0000256" key="2">
    <source>
        <dbReference type="ARBA" id="ARBA00023002"/>
    </source>
</evidence>
<evidence type="ECO:0000256" key="1">
    <source>
        <dbReference type="ARBA" id="ARBA00006484"/>
    </source>
</evidence>
<dbReference type="PROSITE" id="PS00061">
    <property type="entry name" value="ADH_SHORT"/>
    <property type="match status" value="1"/>
</dbReference>
<reference evidence="5 6" key="2">
    <citation type="journal article" date="2006" name="J. Microbiol. Methods">
        <title>Genomic flank-sequencing of plasposon insertion sites for rapid identification of functional genes.</title>
        <authorList>
            <person name="Leveau J.H."/>
            <person name="Gerards S."/>
            <person name="Fritsche K."/>
            <person name="Zondag G."/>
            <person name="van Veen J.A."/>
        </authorList>
    </citation>
    <scope>NUCLEOTIDE SEQUENCE [LARGE SCALE GENOMIC DNA]</scope>
    <source>
        <strain evidence="5 6">Ter331</strain>
    </source>
</reference>
<dbReference type="Pfam" id="PF00106">
    <property type="entry name" value="adh_short"/>
    <property type="match status" value="1"/>
</dbReference>
<keyword evidence="6" id="KW-1185">Reference proteome</keyword>
<dbReference type="InterPro" id="IPR020904">
    <property type="entry name" value="Sc_DH/Rdtase_CS"/>
</dbReference>
<evidence type="ECO:0000256" key="4">
    <source>
        <dbReference type="SAM" id="MobiDB-lite"/>
    </source>
</evidence>
<sequence length="311" mass="33315">MQPRFVHLQSLTESTIFQSDAAAPSCISGGSGKKSRRSDYPRQFPGPYIDKQVRRRRRGPDHIKENHMSGIKDKVVIITGASSGIGEATARILAAHGARVVLGARRTERLETLAGLIRTAGGIAEYQALDVTQRGQLEDIVALAKSRFGRVDVIVNNAGVMPLSTLEQLKVDEWERMVDVNIKGVLYGIAAALPVMQAQGNGQIINVASVGGHRVVPSAAVYCATKFAVRAISDGLRQEVDNIRVTVISPGVTESELADSITDPAAKLGMQAYRKIAISAEAVARTILFAIEQPADVDLSEIVVRPTASAN</sequence>
<dbReference type="PRINTS" id="PR00081">
    <property type="entry name" value="GDHRDH"/>
</dbReference>
<dbReference type="HOGENOM" id="CLU_010194_2_10_4"/>
<comment type="similarity">
    <text evidence="1 3">Belongs to the short-chain dehydrogenases/reductases (SDR) family.</text>
</comment>
<dbReference type="PANTHER" id="PTHR43115">
    <property type="entry name" value="DEHYDROGENASE/REDUCTASE SDR FAMILY MEMBER 11"/>
    <property type="match status" value="1"/>
</dbReference>
<dbReference type="InterPro" id="IPR002347">
    <property type="entry name" value="SDR_fam"/>
</dbReference>
<reference evidence="5 6" key="5">
    <citation type="journal article" date="2011" name="ISME J.">
        <title>Dual transcriptional profiling of a bacterial/fungal confrontation: Collimonas fungivorans versus Aspergillus niger.</title>
        <authorList>
            <person name="Mela F."/>
            <person name="Fritsche K."/>
            <person name="de Boer W."/>
            <person name="van Veen J.A."/>
            <person name="de Graaff L.H."/>
            <person name="van den Berg M."/>
            <person name="Leveau J.H."/>
        </authorList>
    </citation>
    <scope>NUCLEOTIDE SEQUENCE [LARGE SCALE GENOMIC DNA]</scope>
    <source>
        <strain evidence="5 6">Ter331</strain>
    </source>
</reference>
<dbReference type="EMBL" id="CP002745">
    <property type="protein sequence ID" value="AEK61784.1"/>
    <property type="molecule type" value="Genomic_DNA"/>
</dbReference>
<reference evidence="6" key="6">
    <citation type="submission" date="2011-05" db="EMBL/GenBank/DDBJ databases">
        <title>Complete sequence of Collimonas fungivorans Ter331.</title>
        <authorList>
            <person name="Leveau J.H."/>
        </authorList>
    </citation>
    <scope>NUCLEOTIDE SEQUENCE [LARGE SCALE GENOMIC DNA]</scope>
    <source>
        <strain evidence="6">Ter331</strain>
    </source>
</reference>